<feature type="transmembrane region" description="Helical" evidence="2">
    <location>
        <begin position="182"/>
        <end position="200"/>
    </location>
</feature>
<organism evidence="3 4">
    <name type="scientific">Kockovaella imperatae</name>
    <dbReference type="NCBI Taxonomy" id="4999"/>
    <lineage>
        <taxon>Eukaryota</taxon>
        <taxon>Fungi</taxon>
        <taxon>Dikarya</taxon>
        <taxon>Basidiomycota</taxon>
        <taxon>Agaricomycotina</taxon>
        <taxon>Tremellomycetes</taxon>
        <taxon>Tremellales</taxon>
        <taxon>Cuniculitremaceae</taxon>
        <taxon>Kockovaella</taxon>
    </lineage>
</organism>
<dbReference type="EMBL" id="NBSH01000004">
    <property type="protein sequence ID" value="ORX38642.1"/>
    <property type="molecule type" value="Genomic_DNA"/>
</dbReference>
<dbReference type="RefSeq" id="XP_021872564.1">
    <property type="nucleotide sequence ID" value="XM_022018074.1"/>
</dbReference>
<evidence type="ECO:0000256" key="1">
    <source>
        <dbReference type="SAM" id="MobiDB-lite"/>
    </source>
</evidence>
<proteinExistence type="predicted"/>
<feature type="compositionally biased region" description="Low complexity" evidence="1">
    <location>
        <begin position="64"/>
        <end position="88"/>
    </location>
</feature>
<evidence type="ECO:0000313" key="4">
    <source>
        <dbReference type="Proteomes" id="UP000193218"/>
    </source>
</evidence>
<feature type="compositionally biased region" description="Basic and acidic residues" evidence="1">
    <location>
        <begin position="51"/>
        <end position="60"/>
    </location>
</feature>
<keyword evidence="2" id="KW-1133">Transmembrane helix</keyword>
<gene>
    <name evidence="3" type="ORF">BD324DRAFT_649991</name>
</gene>
<name>A0A1Y1UKY9_9TREE</name>
<sequence>MSEPFDIPHLAQCFYAAMILPHLARQKSQRRGRRRRQLGLGDVFTITDAKDDHADEETTRTRGRTTTQVKPSTSSVSVRPSSLTASTSSSLSLGTLSQASSSLGSSISTNISSSTSSTSITLHSTSVSTITPIETSSAASGSLIFPNVIPSDFPVPHFRDEDHGEIGRGYLILRTNQLADSMIIFGMSLSFFFIFSIFLVKCSRLLERRQGNIKVDGMVSADMRWAEGREVIEKRIVYEPLGSERRRIMERARPENIRMSTMSQSERRRHLPSGQASEIGRQGQ</sequence>
<feature type="region of interest" description="Disordered" evidence="1">
    <location>
        <begin position="253"/>
        <end position="284"/>
    </location>
</feature>
<feature type="region of interest" description="Disordered" evidence="1">
    <location>
        <begin position="51"/>
        <end position="88"/>
    </location>
</feature>
<protein>
    <submittedName>
        <fullName evidence="3">Uncharacterized protein</fullName>
    </submittedName>
</protein>
<reference evidence="3 4" key="1">
    <citation type="submission" date="2017-03" db="EMBL/GenBank/DDBJ databases">
        <title>Widespread Adenine N6-methylation of Active Genes in Fungi.</title>
        <authorList>
            <consortium name="DOE Joint Genome Institute"/>
            <person name="Mondo S.J."/>
            <person name="Dannebaum R.O."/>
            <person name="Kuo R.C."/>
            <person name="Louie K.B."/>
            <person name="Bewick A.J."/>
            <person name="Labutti K."/>
            <person name="Haridas S."/>
            <person name="Kuo A."/>
            <person name="Salamov A."/>
            <person name="Ahrendt S.R."/>
            <person name="Lau R."/>
            <person name="Bowen B.P."/>
            <person name="Lipzen A."/>
            <person name="Sullivan W."/>
            <person name="Andreopoulos W.B."/>
            <person name="Clum A."/>
            <person name="Lindquist E."/>
            <person name="Daum C."/>
            <person name="Northen T.R."/>
            <person name="Ramamoorthy G."/>
            <person name="Schmitz R.J."/>
            <person name="Gryganskyi A."/>
            <person name="Culley D."/>
            <person name="Magnuson J."/>
            <person name="James T.Y."/>
            <person name="O'Malley M.A."/>
            <person name="Stajich J.E."/>
            <person name="Spatafora J.W."/>
            <person name="Visel A."/>
            <person name="Grigoriev I.V."/>
        </authorList>
    </citation>
    <scope>NUCLEOTIDE SEQUENCE [LARGE SCALE GENOMIC DNA]</scope>
    <source>
        <strain evidence="3 4">NRRL Y-17943</strain>
    </source>
</reference>
<accession>A0A1Y1UKY9</accession>
<dbReference type="InParanoid" id="A0A1Y1UKY9"/>
<keyword evidence="4" id="KW-1185">Reference proteome</keyword>
<evidence type="ECO:0000313" key="3">
    <source>
        <dbReference type="EMBL" id="ORX38642.1"/>
    </source>
</evidence>
<dbReference type="GeneID" id="33559883"/>
<keyword evidence="2" id="KW-0812">Transmembrane</keyword>
<dbReference type="Proteomes" id="UP000193218">
    <property type="component" value="Unassembled WGS sequence"/>
</dbReference>
<comment type="caution">
    <text evidence="3">The sequence shown here is derived from an EMBL/GenBank/DDBJ whole genome shotgun (WGS) entry which is preliminary data.</text>
</comment>
<evidence type="ECO:0000256" key="2">
    <source>
        <dbReference type="SAM" id="Phobius"/>
    </source>
</evidence>
<keyword evidence="2" id="KW-0472">Membrane</keyword>
<dbReference type="OrthoDB" id="2576298at2759"/>
<dbReference type="AlphaFoldDB" id="A0A1Y1UKY9"/>